<evidence type="ECO:0008006" key="3">
    <source>
        <dbReference type="Google" id="ProtNLM"/>
    </source>
</evidence>
<feature type="transmembrane region" description="Helical" evidence="1">
    <location>
        <begin position="103"/>
        <end position="123"/>
    </location>
</feature>
<dbReference type="EMBL" id="CACRUT010000008">
    <property type="protein sequence ID" value="VYT90384.1"/>
    <property type="molecule type" value="Genomic_DNA"/>
</dbReference>
<name>A0A6N3ADX1_9BACT</name>
<proteinExistence type="predicted"/>
<protein>
    <recommendedName>
        <fullName evidence="3">Sodium Bile acid symporter family protein</fullName>
    </recommendedName>
</protein>
<feature type="transmembrane region" description="Helical" evidence="1">
    <location>
        <begin position="273"/>
        <end position="299"/>
    </location>
</feature>
<feature type="transmembrane region" description="Helical" evidence="1">
    <location>
        <begin position="72"/>
        <end position="91"/>
    </location>
</feature>
<dbReference type="RefSeq" id="WP_412442252.1">
    <property type="nucleotide sequence ID" value="NZ_CACRUT010000008.1"/>
</dbReference>
<keyword evidence="1" id="KW-1133">Transmembrane helix</keyword>
<keyword evidence="1" id="KW-0472">Membrane</keyword>
<evidence type="ECO:0000313" key="2">
    <source>
        <dbReference type="EMBL" id="VYT90384.1"/>
    </source>
</evidence>
<gene>
    <name evidence="2" type="ORF">PCLFYP37_01431</name>
</gene>
<evidence type="ECO:0000256" key="1">
    <source>
        <dbReference type="SAM" id="Phobius"/>
    </source>
</evidence>
<feature type="transmembrane region" description="Helical" evidence="1">
    <location>
        <begin position="231"/>
        <end position="252"/>
    </location>
</feature>
<keyword evidence="1" id="KW-0812">Transmembrane</keyword>
<feature type="transmembrane region" description="Helical" evidence="1">
    <location>
        <begin position="135"/>
        <end position="154"/>
    </location>
</feature>
<organism evidence="2">
    <name type="scientific">Paraprevotella clara</name>
    <dbReference type="NCBI Taxonomy" id="454154"/>
    <lineage>
        <taxon>Bacteria</taxon>
        <taxon>Pseudomonadati</taxon>
        <taxon>Bacteroidota</taxon>
        <taxon>Bacteroidia</taxon>
        <taxon>Bacteroidales</taxon>
        <taxon>Prevotellaceae</taxon>
        <taxon>Paraprevotella</taxon>
    </lineage>
</organism>
<sequence length="317" mass="34997">MSIIRFIKNWTLPIAMLAGALSYFIYSGIPALEPTKPYVARFIDILQPTLIFAMLFITFCKVNPRELRPCRWHGWLLLIQAGCFALLAGLLKCFPHLPSQVLAEAAMLCMICPTATAAAVVTGKLGGSAANLTTYTILINLVTALIVPVFVPLIHPHPDLTFGVSFSLILSKVFPLLFCPFLTALFVRYCLPGVHKLVVRCKDLAFYLWAVALAIAIGVTVKSIVHSEVSVLYQLGIAGISLVCCVVQFWAGKRIGTCYNDSISAGQALGQKNTVFAIWMGYTFMTPVTSVAGGFYSIWHNIYNSYQLYRKRNEENK</sequence>
<feature type="transmembrane region" description="Helical" evidence="1">
    <location>
        <begin position="38"/>
        <end position="60"/>
    </location>
</feature>
<reference evidence="2" key="1">
    <citation type="submission" date="2019-11" db="EMBL/GenBank/DDBJ databases">
        <authorList>
            <person name="Feng L."/>
        </authorList>
    </citation>
    <scope>NUCLEOTIDE SEQUENCE</scope>
    <source>
        <strain evidence="2">PclaraLFYP37</strain>
    </source>
</reference>
<dbReference type="Gene3D" id="1.20.1530.20">
    <property type="match status" value="1"/>
</dbReference>
<feature type="transmembrane region" description="Helical" evidence="1">
    <location>
        <begin position="12"/>
        <end position="32"/>
    </location>
</feature>
<dbReference type="InterPro" id="IPR038770">
    <property type="entry name" value="Na+/solute_symporter_sf"/>
</dbReference>
<accession>A0A6N3ADX1</accession>
<feature type="transmembrane region" description="Helical" evidence="1">
    <location>
        <begin position="174"/>
        <end position="192"/>
    </location>
</feature>
<feature type="transmembrane region" description="Helical" evidence="1">
    <location>
        <begin position="204"/>
        <end position="225"/>
    </location>
</feature>
<dbReference type="AlphaFoldDB" id="A0A6N3ADX1"/>